<protein>
    <recommendedName>
        <fullName evidence="1">UPF0637 protein ACFSTF_06700</fullName>
    </recommendedName>
</protein>
<dbReference type="EMBL" id="JBHUMR010000008">
    <property type="protein sequence ID" value="MFD2617001.1"/>
    <property type="molecule type" value="Genomic_DNA"/>
</dbReference>
<dbReference type="RefSeq" id="WP_141189534.1">
    <property type="nucleotide sequence ID" value="NZ_JBHUMR010000008.1"/>
</dbReference>
<dbReference type="HAMAP" id="MF_01851">
    <property type="entry name" value="UPF0637"/>
    <property type="match status" value="1"/>
</dbReference>
<dbReference type="PIRSF" id="PIRSF021332">
    <property type="entry name" value="DUF1054"/>
    <property type="match status" value="1"/>
</dbReference>
<comment type="caution">
    <text evidence="2">The sequence shown here is derived from an EMBL/GenBank/DDBJ whole genome shotgun (WGS) entry which is preliminary data.</text>
</comment>
<organism evidence="2 3">
    <name type="scientific">Terrilactibacillus laevilacticus</name>
    <dbReference type="NCBI Taxonomy" id="1380157"/>
    <lineage>
        <taxon>Bacteria</taxon>
        <taxon>Bacillati</taxon>
        <taxon>Bacillota</taxon>
        <taxon>Bacilli</taxon>
        <taxon>Bacillales</taxon>
        <taxon>Bacillaceae</taxon>
        <taxon>Terrilactibacillus</taxon>
    </lineage>
</organism>
<dbReference type="InterPro" id="IPR053707">
    <property type="entry name" value="UPF0637_domain_sf"/>
</dbReference>
<sequence length="213" mass="24689">MSFKGFEERDFNVFKIQGLEPRMAAIQNIIQPKFEQLADDITPFLSDITSDEIIPHIAKHARRTVNPPEDTWIAFANSRRGYKKHPHFQIGVWETHVFVWFAVIYESPIKVSFSNRLIDQIDDLYRHIPDNFSWSVDHTKPAVLHQGDMNKSQLQMMIERLGSIKKAELLCGMMLPKNEVIALSGEQFIKKCETTFRKLIPLYKVAKTCEALV</sequence>
<dbReference type="Proteomes" id="UP001597458">
    <property type="component" value="Unassembled WGS sequence"/>
</dbReference>
<keyword evidence="3" id="KW-1185">Reference proteome</keyword>
<evidence type="ECO:0000313" key="3">
    <source>
        <dbReference type="Proteomes" id="UP001597458"/>
    </source>
</evidence>
<evidence type="ECO:0000313" key="2">
    <source>
        <dbReference type="EMBL" id="MFD2617001.1"/>
    </source>
</evidence>
<dbReference type="Gene3D" id="3.30.930.20">
    <property type="entry name" value="Protein of unknown function DUF1054"/>
    <property type="match status" value="1"/>
</dbReference>
<gene>
    <name evidence="2" type="ORF">ACFSTF_06700</name>
</gene>
<proteinExistence type="inferred from homology"/>
<name>A0ABW5PQ51_9BACI</name>
<comment type="similarity">
    <text evidence="1">Belongs to the UPF0637 family.</text>
</comment>
<reference evidence="3" key="1">
    <citation type="journal article" date="2019" name="Int. J. Syst. Evol. Microbiol.">
        <title>The Global Catalogue of Microorganisms (GCM) 10K type strain sequencing project: providing services to taxonomists for standard genome sequencing and annotation.</title>
        <authorList>
            <consortium name="The Broad Institute Genomics Platform"/>
            <consortium name="The Broad Institute Genome Sequencing Center for Infectious Disease"/>
            <person name="Wu L."/>
            <person name="Ma J."/>
        </authorList>
    </citation>
    <scope>NUCLEOTIDE SEQUENCE [LARGE SCALE GENOMIC DNA]</scope>
    <source>
        <strain evidence="3">TISTR 2241</strain>
    </source>
</reference>
<dbReference type="InterPro" id="IPR009403">
    <property type="entry name" value="UPF0637"/>
</dbReference>
<dbReference type="Pfam" id="PF06335">
    <property type="entry name" value="DUF1054"/>
    <property type="match status" value="1"/>
</dbReference>
<accession>A0ABW5PQ51</accession>
<evidence type="ECO:0000256" key="1">
    <source>
        <dbReference type="HAMAP-Rule" id="MF_01851"/>
    </source>
</evidence>
<dbReference type="SUPFAM" id="SSF142913">
    <property type="entry name" value="YktB/PF0168-like"/>
    <property type="match status" value="1"/>
</dbReference>